<evidence type="ECO:0000313" key="4">
    <source>
        <dbReference type="EMBL" id="REL30330.1"/>
    </source>
</evidence>
<dbReference type="GO" id="GO:0016209">
    <property type="term" value="F:antioxidant activity"/>
    <property type="evidence" value="ECO:0007669"/>
    <property type="project" value="InterPro"/>
</dbReference>
<dbReference type="PROSITE" id="PS00194">
    <property type="entry name" value="THIOREDOXIN_1"/>
    <property type="match status" value="1"/>
</dbReference>
<dbReference type="InterPro" id="IPR050553">
    <property type="entry name" value="Thioredoxin_ResA/DsbE_sf"/>
</dbReference>
<reference evidence="5" key="1">
    <citation type="submission" date="2018-08" db="EMBL/GenBank/DDBJ databases">
        <title>Thalassotalea euphylliae genome.</title>
        <authorList>
            <person name="Summers S."/>
            <person name="Rice S.A."/>
            <person name="Freckelton M.L."/>
            <person name="Nedved B.T."/>
            <person name="Hadfield M.G."/>
        </authorList>
    </citation>
    <scope>NUCLEOTIDE SEQUENCE [LARGE SCALE GENOMIC DNA]</scope>
    <source>
        <strain evidence="5">H3</strain>
    </source>
</reference>
<dbReference type="CDD" id="cd02966">
    <property type="entry name" value="TlpA_like_family"/>
    <property type="match status" value="1"/>
</dbReference>
<comment type="caution">
    <text evidence="4">The sequence shown here is derived from an EMBL/GenBank/DDBJ whole genome shotgun (WGS) entry which is preliminary data.</text>
</comment>
<keyword evidence="5" id="KW-1185">Reference proteome</keyword>
<keyword evidence="2" id="KW-0732">Signal</keyword>
<keyword evidence="1" id="KW-0676">Redox-active center</keyword>
<evidence type="ECO:0000259" key="3">
    <source>
        <dbReference type="PROSITE" id="PS51352"/>
    </source>
</evidence>
<protein>
    <submittedName>
        <fullName evidence="4">TlpA family protein disulfide reductase</fullName>
    </submittedName>
</protein>
<feature type="chain" id="PRO_5017813147" evidence="2">
    <location>
        <begin position="23"/>
        <end position="167"/>
    </location>
</feature>
<dbReference type="InterPro" id="IPR000866">
    <property type="entry name" value="AhpC/TSA"/>
</dbReference>
<dbReference type="GO" id="GO:0015036">
    <property type="term" value="F:disulfide oxidoreductase activity"/>
    <property type="evidence" value="ECO:0007669"/>
    <property type="project" value="UniProtKB-ARBA"/>
</dbReference>
<dbReference type="Gene3D" id="3.40.30.10">
    <property type="entry name" value="Glutaredoxin"/>
    <property type="match status" value="1"/>
</dbReference>
<accession>A0A3E0U0V2</accession>
<dbReference type="SUPFAM" id="SSF52833">
    <property type="entry name" value="Thioredoxin-like"/>
    <property type="match status" value="1"/>
</dbReference>
<dbReference type="Pfam" id="PF00578">
    <property type="entry name" value="AhpC-TSA"/>
    <property type="match status" value="1"/>
</dbReference>
<dbReference type="InterPro" id="IPR017937">
    <property type="entry name" value="Thioredoxin_CS"/>
</dbReference>
<dbReference type="Proteomes" id="UP000256899">
    <property type="component" value="Unassembled WGS sequence"/>
</dbReference>
<dbReference type="PROSITE" id="PS51352">
    <property type="entry name" value="THIOREDOXIN_2"/>
    <property type="match status" value="1"/>
</dbReference>
<sequence>MKFQSICLAASLFLLTISNAFAEQKASSNTPSNIVPDWQLTMQNGEPINLKMFEGKPVILHFWATWCPYCKRLQPKLVELVEKHPEVVLVGISFNEDEDAKPQDVLAERGYTFKTAVNGEEVVRKFGVSGTPTTFFIKRNGEAIFKYTSSDVKDPRLLKATQVIAEK</sequence>
<dbReference type="InterPro" id="IPR013766">
    <property type="entry name" value="Thioredoxin_domain"/>
</dbReference>
<organism evidence="4 5">
    <name type="scientific">Thalassotalea euphylliae</name>
    <dbReference type="NCBI Taxonomy" id="1655234"/>
    <lineage>
        <taxon>Bacteria</taxon>
        <taxon>Pseudomonadati</taxon>
        <taxon>Pseudomonadota</taxon>
        <taxon>Gammaproteobacteria</taxon>
        <taxon>Alteromonadales</taxon>
        <taxon>Colwelliaceae</taxon>
        <taxon>Thalassotalea</taxon>
    </lineage>
</organism>
<proteinExistence type="predicted"/>
<feature type="domain" description="Thioredoxin" evidence="3">
    <location>
        <begin position="29"/>
        <end position="167"/>
    </location>
</feature>
<gene>
    <name evidence="4" type="ORF">DXX94_06190</name>
</gene>
<dbReference type="InterPro" id="IPR036249">
    <property type="entry name" value="Thioredoxin-like_sf"/>
</dbReference>
<dbReference type="PANTHER" id="PTHR42852:SF17">
    <property type="entry name" value="THIOREDOXIN-LIKE PROTEIN HI_1115"/>
    <property type="match status" value="1"/>
</dbReference>
<evidence type="ECO:0000313" key="5">
    <source>
        <dbReference type="Proteomes" id="UP000256899"/>
    </source>
</evidence>
<dbReference type="EMBL" id="QUOT01000001">
    <property type="protein sequence ID" value="REL30330.1"/>
    <property type="molecule type" value="Genomic_DNA"/>
</dbReference>
<name>A0A3E0U0V2_9GAMM</name>
<feature type="signal peptide" evidence="2">
    <location>
        <begin position="1"/>
        <end position="22"/>
    </location>
</feature>
<evidence type="ECO:0000256" key="1">
    <source>
        <dbReference type="ARBA" id="ARBA00023284"/>
    </source>
</evidence>
<dbReference type="AlphaFoldDB" id="A0A3E0U0V2"/>
<evidence type="ECO:0000256" key="2">
    <source>
        <dbReference type="SAM" id="SignalP"/>
    </source>
</evidence>
<dbReference type="RefSeq" id="WP_116014575.1">
    <property type="nucleotide sequence ID" value="NZ_QUOT01000001.1"/>
</dbReference>
<dbReference type="PANTHER" id="PTHR42852">
    <property type="entry name" value="THIOL:DISULFIDE INTERCHANGE PROTEIN DSBE"/>
    <property type="match status" value="1"/>
</dbReference>